<dbReference type="PROSITE" id="PS00041">
    <property type="entry name" value="HTH_ARAC_FAMILY_1"/>
    <property type="match status" value="1"/>
</dbReference>
<keyword evidence="3" id="KW-0804">Transcription</keyword>
<dbReference type="GO" id="GO:0003700">
    <property type="term" value="F:DNA-binding transcription factor activity"/>
    <property type="evidence" value="ECO:0007669"/>
    <property type="project" value="InterPro"/>
</dbReference>
<proteinExistence type="predicted"/>
<dbReference type="PRINTS" id="PR00032">
    <property type="entry name" value="HTHARAC"/>
</dbReference>
<dbReference type="Pfam" id="PF12833">
    <property type="entry name" value="HTH_18"/>
    <property type="match status" value="1"/>
</dbReference>
<evidence type="ECO:0000313" key="6">
    <source>
        <dbReference type="Proteomes" id="UP000095645"/>
    </source>
</evidence>
<evidence type="ECO:0000313" key="5">
    <source>
        <dbReference type="EMBL" id="CUO36602.1"/>
    </source>
</evidence>
<dbReference type="GO" id="GO:0043565">
    <property type="term" value="F:sequence-specific DNA binding"/>
    <property type="evidence" value="ECO:0007669"/>
    <property type="project" value="InterPro"/>
</dbReference>
<reference evidence="5 6" key="1">
    <citation type="submission" date="2015-09" db="EMBL/GenBank/DDBJ databases">
        <authorList>
            <consortium name="Pathogen Informatics"/>
        </authorList>
    </citation>
    <scope>NUCLEOTIDE SEQUENCE [LARGE SCALE GENOMIC DNA]</scope>
    <source>
        <strain evidence="5 6">2789STDY5834861</strain>
    </source>
</reference>
<evidence type="ECO:0000256" key="3">
    <source>
        <dbReference type="ARBA" id="ARBA00023163"/>
    </source>
</evidence>
<dbReference type="EMBL" id="CYZP01000025">
    <property type="protein sequence ID" value="CUO36602.1"/>
    <property type="molecule type" value="Genomic_DNA"/>
</dbReference>
<sequence>MKNAYELAENILKSKPDKNIELKSSDSFASIELYGTSACKKVQDTEFCECFHLENESGTGMITLYHVFPGIDLVYNDMHMEYCNKEQKPASSVMEINYCMEGRCECVFEQNEYGYIAAGDLSFCSLKKTGHVSEFPTSRYHGITITLDFSMITDEMKRILQLLSVNLEKISNISKTHSFTIIRANQSIEHIFLELYKVPEEIRYGYIRVKILELLLVLTGFDLKKNNSEHVYFSDVQIDAIKQVHAFLKGHYRGHYTIEELSVRFKMSPTVLKKCFKGVYGNSVYAYMKKYRLQMAERLLKENKLTIGEIALQIGYQNPNKFTSAFRTEYGMTPTEYRKKKTQESLNG</sequence>
<dbReference type="RefSeq" id="WP_055058431.1">
    <property type="nucleotide sequence ID" value="NZ_CYZP01000025.1"/>
</dbReference>
<accession>A0A174EFC0</accession>
<gene>
    <name evidence="5" type="primary">rhaR</name>
    <name evidence="5" type="ORF">ERS852476_02648</name>
</gene>
<dbReference type="PANTHER" id="PTHR47893">
    <property type="entry name" value="REGULATORY PROTEIN PCHR"/>
    <property type="match status" value="1"/>
</dbReference>
<dbReference type="PROSITE" id="PS01124">
    <property type="entry name" value="HTH_ARAC_FAMILY_2"/>
    <property type="match status" value="1"/>
</dbReference>
<dbReference type="InterPro" id="IPR053142">
    <property type="entry name" value="PchR_regulatory_protein"/>
</dbReference>
<dbReference type="InterPro" id="IPR018060">
    <property type="entry name" value="HTH_AraC"/>
</dbReference>
<dbReference type="Gene3D" id="1.10.10.60">
    <property type="entry name" value="Homeodomain-like"/>
    <property type="match status" value="1"/>
</dbReference>
<dbReference type="AlphaFoldDB" id="A0A174EFC0"/>
<evidence type="ECO:0000256" key="1">
    <source>
        <dbReference type="ARBA" id="ARBA00023015"/>
    </source>
</evidence>
<dbReference type="InterPro" id="IPR018062">
    <property type="entry name" value="HTH_AraC-typ_CS"/>
</dbReference>
<dbReference type="InterPro" id="IPR020449">
    <property type="entry name" value="Tscrpt_reg_AraC-type_HTH"/>
</dbReference>
<dbReference type="SUPFAM" id="SSF46689">
    <property type="entry name" value="Homeodomain-like"/>
    <property type="match status" value="2"/>
</dbReference>
<evidence type="ECO:0000256" key="2">
    <source>
        <dbReference type="ARBA" id="ARBA00023125"/>
    </source>
</evidence>
<name>A0A174EFC0_9FIRM</name>
<dbReference type="InterPro" id="IPR009057">
    <property type="entry name" value="Homeodomain-like_sf"/>
</dbReference>
<dbReference type="Proteomes" id="UP000095645">
    <property type="component" value="Unassembled WGS sequence"/>
</dbReference>
<organism evidence="5 6">
    <name type="scientific">Blautia obeum</name>
    <dbReference type="NCBI Taxonomy" id="40520"/>
    <lineage>
        <taxon>Bacteria</taxon>
        <taxon>Bacillati</taxon>
        <taxon>Bacillota</taxon>
        <taxon>Clostridia</taxon>
        <taxon>Lachnospirales</taxon>
        <taxon>Lachnospiraceae</taxon>
        <taxon>Blautia</taxon>
    </lineage>
</organism>
<evidence type="ECO:0000259" key="4">
    <source>
        <dbReference type="PROSITE" id="PS01124"/>
    </source>
</evidence>
<feature type="domain" description="HTH araC/xylS-type" evidence="4">
    <location>
        <begin position="242"/>
        <end position="340"/>
    </location>
</feature>
<keyword evidence="2" id="KW-0238">DNA-binding</keyword>
<keyword evidence="1" id="KW-0805">Transcription regulation</keyword>
<protein>
    <submittedName>
        <fullName evidence="5">L-rhamnose operon transcriptional activator rhaR</fullName>
    </submittedName>
</protein>
<dbReference type="PANTHER" id="PTHR47893:SF1">
    <property type="entry name" value="REGULATORY PROTEIN PCHR"/>
    <property type="match status" value="1"/>
</dbReference>
<dbReference type="SMART" id="SM00342">
    <property type="entry name" value="HTH_ARAC"/>
    <property type="match status" value="1"/>
</dbReference>